<evidence type="ECO:0008006" key="3">
    <source>
        <dbReference type="Google" id="ProtNLM"/>
    </source>
</evidence>
<accession>A0A7M1B901</accession>
<dbReference type="SUPFAM" id="SSF52540">
    <property type="entry name" value="P-loop containing nucleoside triphosphate hydrolases"/>
    <property type="match status" value="1"/>
</dbReference>
<name>A0A7M1B901_9BACT</name>
<dbReference type="KEGG" id="spal:FM071_07340"/>
<dbReference type="Gene3D" id="3.40.50.300">
    <property type="entry name" value="P-loop containing nucleotide triphosphate hydrolases"/>
    <property type="match status" value="1"/>
</dbReference>
<evidence type="ECO:0000313" key="2">
    <source>
        <dbReference type="Proteomes" id="UP000593580"/>
    </source>
</evidence>
<dbReference type="AlphaFoldDB" id="A0A7M1B901"/>
<gene>
    <name evidence="1" type="ORF">FM071_07340</name>
</gene>
<evidence type="ECO:0000313" key="1">
    <source>
        <dbReference type="EMBL" id="QOP46111.1"/>
    </source>
</evidence>
<keyword evidence="2" id="KW-1185">Reference proteome</keyword>
<sequence length="440" mass="52605">MKNLKTGVTIFQLFLQKVISADIPLVLLRPREISEEISYSGDYDFFVHPHYNHELLKIMFELGVETGTSFSISRKKHAKVDINIYDKEDNKVIALEIWNFLSVDDPYGRTQRYIFPNILQQHIQKDKNSFRLSLEIEALYYLSHLYTGKKKITTPLVQERIKYYTLMLQENHDEYYLLFKDLQEQREDIKKVAHKANIILCSKGILKEKNLLNMLEEFPLKYWATVDRTRRMLFKKVRIIPVEGADGVGKTTIVQKIIDEDKKHFSSFRFKKTFRSSPLYRLFLPLLKRRVTKVVPEVEIGKTEIDEVYGEFVLFNALLLFPFRFVSSFFSKKTVFVDRYFDEYLIINLRLKQRKAYLRKNWQSLLKFIPRTYMIFHFDAPTEKILKRKDELNKEGIEAYRNYLFEIYLQKPYRVYTYVNTDTEVEKSVDLMLKIIKGEV</sequence>
<dbReference type="Proteomes" id="UP000593580">
    <property type="component" value="Chromosome"/>
</dbReference>
<organism evidence="1 2">
    <name type="scientific">Sulfurimonas paralvinellae</name>
    <dbReference type="NCBI Taxonomy" id="317658"/>
    <lineage>
        <taxon>Bacteria</taxon>
        <taxon>Pseudomonadati</taxon>
        <taxon>Campylobacterota</taxon>
        <taxon>Epsilonproteobacteria</taxon>
        <taxon>Campylobacterales</taxon>
        <taxon>Sulfurimonadaceae</taxon>
        <taxon>Sulfurimonas</taxon>
    </lineage>
</organism>
<protein>
    <recommendedName>
        <fullName evidence="3">Thymidylate kinase-like domain-containing protein</fullName>
    </recommendedName>
</protein>
<reference evidence="1 2" key="1">
    <citation type="submission" date="2019-07" db="EMBL/GenBank/DDBJ databases">
        <title>Sulfurimonas paralvinellae sp. nov., a novel mesophilic, hydrogen- and sulfur-oxidizing chemolithoautotroph within the Epsilonproteo- bacteria isolated from a deep-sea hydrothermal vent polychaete nest, reclassification of Thiomicrospira denitrificans as Sulfurimonas denitrificans comb. nov. and emended description of the genus Sulfurimonas.</title>
        <authorList>
            <person name="Wang S."/>
            <person name="Jiang L."/>
            <person name="Shao Z."/>
        </authorList>
    </citation>
    <scope>NUCLEOTIDE SEQUENCE [LARGE SCALE GENOMIC DNA]</scope>
    <source>
        <strain evidence="1 2">GO25</strain>
    </source>
</reference>
<dbReference type="InterPro" id="IPR027417">
    <property type="entry name" value="P-loop_NTPase"/>
</dbReference>
<dbReference type="RefSeq" id="WP_193110266.1">
    <property type="nucleotide sequence ID" value="NZ_CP041406.1"/>
</dbReference>
<proteinExistence type="predicted"/>
<dbReference type="EMBL" id="CP041406">
    <property type="protein sequence ID" value="QOP46111.1"/>
    <property type="molecule type" value="Genomic_DNA"/>
</dbReference>